<evidence type="ECO:0000313" key="2">
    <source>
        <dbReference type="Proteomes" id="UP000679725"/>
    </source>
</evidence>
<dbReference type="RefSeq" id="WP_215231661.1">
    <property type="nucleotide sequence ID" value="NZ_CAJRAU010000001.1"/>
</dbReference>
<proteinExistence type="predicted"/>
<protein>
    <submittedName>
        <fullName evidence="1">Uncharacterized protein</fullName>
    </submittedName>
</protein>
<evidence type="ECO:0000313" key="1">
    <source>
        <dbReference type="EMBL" id="CAG5067491.1"/>
    </source>
</evidence>
<gene>
    <name evidence="1" type="ORF">DYBT9623_00212</name>
</gene>
<sequence length="115" mass="12022">MKSLADTTELLDNTTTTLMGSEETLTPEIGIDLIDQWMVPLSESENTQPIAEELRKLKGLLGTDPADSTGIVKQMGVIAAKVLLIAPDIGAEGEMPSLLAGLAAALRLGASDTDT</sequence>
<comment type="caution">
    <text evidence="1">The sequence shown here is derived from an EMBL/GenBank/DDBJ whole genome shotgun (WGS) entry which is preliminary data.</text>
</comment>
<organism evidence="1 2">
    <name type="scientific">Dyadobacter linearis</name>
    <dbReference type="NCBI Taxonomy" id="2823330"/>
    <lineage>
        <taxon>Bacteria</taxon>
        <taxon>Pseudomonadati</taxon>
        <taxon>Bacteroidota</taxon>
        <taxon>Cytophagia</taxon>
        <taxon>Cytophagales</taxon>
        <taxon>Spirosomataceae</taxon>
        <taxon>Dyadobacter</taxon>
    </lineage>
</organism>
<accession>A0ABM8UJ39</accession>
<reference evidence="1 2" key="1">
    <citation type="submission" date="2021-04" db="EMBL/GenBank/DDBJ databases">
        <authorList>
            <person name="Rodrigo-Torres L."/>
            <person name="Arahal R. D."/>
            <person name="Lucena T."/>
        </authorList>
    </citation>
    <scope>NUCLEOTIDE SEQUENCE [LARGE SCALE GENOMIC DNA]</scope>
    <source>
        <strain evidence="1 2">CECT 9623</strain>
    </source>
</reference>
<dbReference type="Proteomes" id="UP000679725">
    <property type="component" value="Unassembled WGS sequence"/>
</dbReference>
<keyword evidence="2" id="KW-1185">Reference proteome</keyword>
<dbReference type="EMBL" id="CAJRAU010000001">
    <property type="protein sequence ID" value="CAG5067491.1"/>
    <property type="molecule type" value="Genomic_DNA"/>
</dbReference>
<name>A0ABM8UJ39_9BACT</name>